<dbReference type="AlphaFoldDB" id="A0AAJ0U4L1"/>
<reference evidence="2" key="2">
    <citation type="journal article" date="2020" name="Microorganisms">
        <title>Osmotic Adaptation and Compatible Solute Biosynthesis of Phototrophic Bacteria as Revealed from Genome Analyses.</title>
        <authorList>
            <person name="Imhoff J.F."/>
            <person name="Rahn T."/>
            <person name="Kunzel S."/>
            <person name="Keller A."/>
            <person name="Neulinger S.C."/>
        </authorList>
    </citation>
    <scope>NUCLEOTIDE SEQUENCE</scope>
    <source>
        <strain evidence="2">DSM 11080</strain>
    </source>
</reference>
<keyword evidence="1" id="KW-0812">Transmembrane</keyword>
<keyword evidence="1" id="KW-1133">Transmembrane helix</keyword>
<evidence type="ECO:0000313" key="3">
    <source>
        <dbReference type="Proteomes" id="UP001296776"/>
    </source>
</evidence>
<gene>
    <name evidence="2" type="ORF">CKO40_11585</name>
</gene>
<comment type="caution">
    <text evidence="2">The sequence shown here is derived from an EMBL/GenBank/DDBJ whole genome shotgun (WGS) entry which is preliminary data.</text>
</comment>
<keyword evidence="3" id="KW-1185">Reference proteome</keyword>
<evidence type="ECO:0000256" key="1">
    <source>
        <dbReference type="SAM" id="Phobius"/>
    </source>
</evidence>
<dbReference type="Proteomes" id="UP001296776">
    <property type="component" value="Unassembled WGS sequence"/>
</dbReference>
<proteinExistence type="predicted"/>
<protein>
    <recommendedName>
        <fullName evidence="4">Translation initiation factor 2</fullName>
    </recommendedName>
</protein>
<name>A0AAJ0U4L1_9GAMM</name>
<dbReference type="Gene3D" id="1.10.287.950">
    <property type="entry name" value="Methyl-accepting chemotaxis protein"/>
    <property type="match status" value="1"/>
</dbReference>
<evidence type="ECO:0000313" key="2">
    <source>
        <dbReference type="EMBL" id="MBK1705165.1"/>
    </source>
</evidence>
<reference evidence="2" key="1">
    <citation type="submission" date="2017-08" db="EMBL/GenBank/DDBJ databases">
        <authorList>
            <person name="Imhoff J.F."/>
            <person name="Rahn T."/>
            <person name="Kuenzel S."/>
            <person name="Neulinger S.C."/>
        </authorList>
    </citation>
    <scope>NUCLEOTIDE SEQUENCE</scope>
    <source>
        <strain evidence="2">DSM 11080</strain>
    </source>
</reference>
<keyword evidence="1" id="KW-0472">Membrane</keyword>
<feature type="transmembrane region" description="Helical" evidence="1">
    <location>
        <begin position="37"/>
        <end position="57"/>
    </location>
</feature>
<organism evidence="2 3">
    <name type="scientific">Halochromatium glycolicum</name>
    <dbReference type="NCBI Taxonomy" id="85075"/>
    <lineage>
        <taxon>Bacteria</taxon>
        <taxon>Pseudomonadati</taxon>
        <taxon>Pseudomonadota</taxon>
        <taxon>Gammaproteobacteria</taxon>
        <taxon>Chromatiales</taxon>
        <taxon>Chromatiaceae</taxon>
        <taxon>Halochromatium</taxon>
    </lineage>
</organism>
<evidence type="ECO:0008006" key="4">
    <source>
        <dbReference type="Google" id="ProtNLM"/>
    </source>
</evidence>
<sequence>MIERDRIDSLTNLLTTLEHDLERSEEVRGRQRRGVTVWVRIIALLVAGLALSNLYFVNDLTDEVRVVITRMQEMNALFSRVSKRMDGMQAEVAAIEHNVLLMPVVSEQMREMAAHVLAMEHAVSAMHGSTEGLSDSARVMERNLRDISARFHGLNRSVGAMGVDVNQMGRPLP</sequence>
<dbReference type="RefSeq" id="WP_200346379.1">
    <property type="nucleotide sequence ID" value="NZ_NRSJ01000019.1"/>
</dbReference>
<accession>A0AAJ0U4L1</accession>
<dbReference type="EMBL" id="NRSJ01000019">
    <property type="protein sequence ID" value="MBK1705165.1"/>
    <property type="molecule type" value="Genomic_DNA"/>
</dbReference>